<dbReference type="PANTHER" id="PTHR21621:SF0">
    <property type="entry name" value="BETA-CITRYLGLUTAMATE SYNTHASE B-RELATED"/>
    <property type="match status" value="1"/>
</dbReference>
<dbReference type="InterPro" id="IPR048936">
    <property type="entry name" value="MvdD-like_ATPgrasp"/>
</dbReference>
<protein>
    <recommendedName>
        <fullName evidence="2">ATP-grasp domain-containing protein</fullName>
    </recommendedName>
</protein>
<sequence length="330" mass="36326">MTEQILVLTDAEDVTAERVAALLTSRGAEVLLLDPGAVPTGAQVEMTAAGTGRVRRWLRLGGRDVDLDGLTCVWHRRPTAPVPPHTVDDPDVRAHLSGEVKTYLDGVWRALACRQVPATRDVIDRADRKSYHLPAAVELGFAVPPTLITSDADRLLDFYDEHDGKIITKPLHRSPRGTAEAPMGRYTEPVSTRDLGYLAALRLAPMIVQAYVPKDVELRVTVVGAVVFAVEIHSQATRHTRYDWRRYDHQNTPLQVHALPDDVAERCRTLVDRLGLSYGAIDLILTPEGQYVFLEINPNGQYDWLELATGLPITAAVADLLLTGSVEVPS</sequence>
<dbReference type="EMBL" id="BAAARV010000027">
    <property type="protein sequence ID" value="GAA2348626.1"/>
    <property type="molecule type" value="Genomic_DNA"/>
</dbReference>
<keyword evidence="1" id="KW-0067">ATP-binding</keyword>
<keyword evidence="1" id="KW-0547">Nucleotide-binding</keyword>
<organism evidence="3 4">
    <name type="scientific">Dactylosporangium salmoneum</name>
    <dbReference type="NCBI Taxonomy" id="53361"/>
    <lineage>
        <taxon>Bacteria</taxon>
        <taxon>Bacillati</taxon>
        <taxon>Actinomycetota</taxon>
        <taxon>Actinomycetes</taxon>
        <taxon>Micromonosporales</taxon>
        <taxon>Micromonosporaceae</taxon>
        <taxon>Dactylosporangium</taxon>
    </lineage>
</organism>
<evidence type="ECO:0000313" key="3">
    <source>
        <dbReference type="EMBL" id="GAA2348626.1"/>
    </source>
</evidence>
<dbReference type="Pfam" id="PF21068">
    <property type="entry name" value="ATPgraspMvdD"/>
    <property type="match status" value="1"/>
</dbReference>
<comment type="caution">
    <text evidence="3">The sequence shown here is derived from an EMBL/GenBank/DDBJ whole genome shotgun (WGS) entry which is preliminary data.</text>
</comment>
<keyword evidence="4" id="KW-1185">Reference proteome</keyword>
<dbReference type="PROSITE" id="PS50975">
    <property type="entry name" value="ATP_GRASP"/>
    <property type="match status" value="1"/>
</dbReference>
<dbReference type="InterPro" id="IPR011761">
    <property type="entry name" value="ATP-grasp"/>
</dbReference>
<gene>
    <name evidence="3" type="ORF">GCM10010170_037270</name>
</gene>
<dbReference type="Proteomes" id="UP001501444">
    <property type="component" value="Unassembled WGS sequence"/>
</dbReference>
<dbReference type="PANTHER" id="PTHR21621">
    <property type="entry name" value="RIBOSOMAL PROTEIN S6 MODIFICATION PROTEIN"/>
    <property type="match status" value="1"/>
</dbReference>
<dbReference type="Gene3D" id="3.30.470.20">
    <property type="entry name" value="ATP-grasp fold, B domain"/>
    <property type="match status" value="1"/>
</dbReference>
<evidence type="ECO:0000259" key="2">
    <source>
        <dbReference type="PROSITE" id="PS50975"/>
    </source>
</evidence>
<feature type="domain" description="ATP-grasp" evidence="2">
    <location>
        <begin position="133"/>
        <end position="322"/>
    </location>
</feature>
<proteinExistence type="predicted"/>
<name>A0ABN3GCH8_9ACTN</name>
<dbReference type="RefSeq" id="WP_344613680.1">
    <property type="nucleotide sequence ID" value="NZ_BAAARV010000027.1"/>
</dbReference>
<reference evidence="3 4" key="1">
    <citation type="journal article" date="2019" name="Int. J. Syst. Evol. Microbiol.">
        <title>The Global Catalogue of Microorganisms (GCM) 10K type strain sequencing project: providing services to taxonomists for standard genome sequencing and annotation.</title>
        <authorList>
            <consortium name="The Broad Institute Genomics Platform"/>
            <consortium name="The Broad Institute Genome Sequencing Center for Infectious Disease"/>
            <person name="Wu L."/>
            <person name="Ma J."/>
        </authorList>
    </citation>
    <scope>NUCLEOTIDE SEQUENCE [LARGE SCALE GENOMIC DNA]</scope>
    <source>
        <strain evidence="3 4">JCM 3272</strain>
    </source>
</reference>
<dbReference type="SUPFAM" id="SSF56059">
    <property type="entry name" value="Glutathione synthetase ATP-binding domain-like"/>
    <property type="match status" value="1"/>
</dbReference>
<evidence type="ECO:0000313" key="4">
    <source>
        <dbReference type="Proteomes" id="UP001501444"/>
    </source>
</evidence>
<evidence type="ECO:0000256" key="1">
    <source>
        <dbReference type="PROSITE-ProRule" id="PRU00409"/>
    </source>
</evidence>
<accession>A0ABN3GCH8</accession>